<evidence type="ECO:0000313" key="2">
    <source>
        <dbReference type="Proteomes" id="UP000591131"/>
    </source>
</evidence>
<reference evidence="1 2" key="1">
    <citation type="submission" date="2020-04" db="EMBL/GenBank/DDBJ databases">
        <title>Perkinsus chesapeaki whole genome sequence.</title>
        <authorList>
            <person name="Bogema D.R."/>
        </authorList>
    </citation>
    <scope>NUCLEOTIDE SEQUENCE [LARGE SCALE GENOMIC DNA]</scope>
    <source>
        <strain evidence="1">ATCC PRA-425</strain>
    </source>
</reference>
<dbReference type="Proteomes" id="UP000591131">
    <property type="component" value="Unassembled WGS sequence"/>
</dbReference>
<protein>
    <submittedName>
        <fullName evidence="1">Uncharacterized protein</fullName>
    </submittedName>
</protein>
<organism evidence="1 2">
    <name type="scientific">Perkinsus chesapeaki</name>
    <name type="common">Clam parasite</name>
    <name type="synonym">Perkinsus andrewsi</name>
    <dbReference type="NCBI Taxonomy" id="330153"/>
    <lineage>
        <taxon>Eukaryota</taxon>
        <taxon>Sar</taxon>
        <taxon>Alveolata</taxon>
        <taxon>Perkinsozoa</taxon>
        <taxon>Perkinsea</taxon>
        <taxon>Perkinsida</taxon>
        <taxon>Perkinsidae</taxon>
        <taxon>Perkinsus</taxon>
    </lineage>
</organism>
<sequence>MVTQLKRSTLKVLLAASSYFGTVGAFPVLTKTLWFDTDPINPKFLTSKGTLSHVQTVDLQPASPRRNTQMIFSSLRSLLVATNGSEVLAVSQDGSFVTMPLSSSTSSELPIDVKTARVDLMRDVNGNEIRPRNPNGNAEGLTINGVYEGGGRGELFVNYANTGCVMKFSDGVLSRRAEDLCEQRVPQKCEENGGIKSILKLRSTEVDDLLLIACEEPEETSVESGHMTFSVSAHDMKSGEDKQFYVQSQNSYFPMDMAELPNGDILILFHRSNPADSAGIYIGLVTSESLDEAILNEGVLVPESITGNLAEIKYYVHNTSGITVREDTETGKIFVYILGNYMELHIRYWDRVLYPIQAVTIALVEAAFGGKYDNLNITAVDNRRL</sequence>
<name>A0A7J6MM49_PERCH</name>
<dbReference type="EMBL" id="JAAPAO010000105">
    <property type="protein sequence ID" value="KAF4672584.1"/>
    <property type="molecule type" value="Genomic_DNA"/>
</dbReference>
<proteinExistence type="predicted"/>
<dbReference type="AlphaFoldDB" id="A0A7J6MM49"/>
<comment type="caution">
    <text evidence="1">The sequence shown here is derived from an EMBL/GenBank/DDBJ whole genome shotgun (WGS) entry which is preliminary data.</text>
</comment>
<accession>A0A7J6MM49</accession>
<evidence type="ECO:0000313" key="1">
    <source>
        <dbReference type="EMBL" id="KAF4672584.1"/>
    </source>
</evidence>
<gene>
    <name evidence="1" type="ORF">FOL47_000335</name>
</gene>
<keyword evidence="2" id="KW-1185">Reference proteome</keyword>